<dbReference type="InterPro" id="IPR027051">
    <property type="entry name" value="XdhC_Rossmann_dom"/>
</dbReference>
<dbReference type="Pfam" id="PF13478">
    <property type="entry name" value="XdhC_C"/>
    <property type="match status" value="1"/>
</dbReference>
<comment type="caution">
    <text evidence="3">The sequence shown here is derived from an EMBL/GenBank/DDBJ whole genome shotgun (WGS) entry which is preliminary data.</text>
</comment>
<keyword evidence="4" id="KW-1185">Reference proteome</keyword>
<name>A0A372LRD6_9BACI</name>
<evidence type="ECO:0000259" key="2">
    <source>
        <dbReference type="Pfam" id="PF13478"/>
    </source>
</evidence>
<dbReference type="AlphaFoldDB" id="A0A372LRD6"/>
<gene>
    <name evidence="3" type="ORF">D0469_06020</name>
</gene>
<dbReference type="OrthoDB" id="9773039at2"/>
<protein>
    <submittedName>
        <fullName evidence="3">XdhC/CoxI family protein</fullName>
    </submittedName>
</protein>
<accession>A0A372LRD6</accession>
<dbReference type="InterPro" id="IPR003777">
    <property type="entry name" value="XdhC_CoxI"/>
</dbReference>
<dbReference type="PANTHER" id="PTHR30388:SF6">
    <property type="entry name" value="XANTHINE DEHYDROGENASE SUBUNIT A-RELATED"/>
    <property type="match status" value="1"/>
</dbReference>
<dbReference type="EMBL" id="QVTE01000015">
    <property type="protein sequence ID" value="RFU70487.1"/>
    <property type="molecule type" value="Genomic_DNA"/>
</dbReference>
<sequence>MSSLKELQNIFIKMDEVWERGEEAALLMITEVRGSSYRRPGTKIMISSDGEVYGTLSGGCLENDLIEYAKVAILENRPATKSYNLSENDLWGLGIGCKGALEIVILPIKKTSVFWREVKQEAFTGQLLNLVLNIDTGEGSLLNQHNQVIVQNGEYIPSTIINELFFVQKQYRQSAKVMIDEQNRYIVDTIFPLEKLIVSGAGHDAIPVVEFALKANFDVYVLDPRTQFNDEKRFPGANHWVADPSNNMEIPASLRNSWWIIMNHHMERDGAALKLAMDSNPKYVGVLGPAKRTEELLETNGIEIIDQPLFAPIGLDLGGETVEEVGISIVSELLAVRNQRSSCHLKGKNKIHA</sequence>
<feature type="domain" description="XdhC- CoxI" evidence="1">
    <location>
        <begin position="18"/>
        <end position="83"/>
    </location>
</feature>
<feature type="domain" description="XdhC Rossmann" evidence="2">
    <location>
        <begin position="196"/>
        <end position="333"/>
    </location>
</feature>
<dbReference type="RefSeq" id="WP_117325741.1">
    <property type="nucleotide sequence ID" value="NZ_QVTE01000015.1"/>
</dbReference>
<dbReference type="Gene3D" id="3.40.50.720">
    <property type="entry name" value="NAD(P)-binding Rossmann-like Domain"/>
    <property type="match status" value="1"/>
</dbReference>
<dbReference type="Pfam" id="PF02625">
    <property type="entry name" value="XdhC_CoxI"/>
    <property type="match status" value="1"/>
</dbReference>
<dbReference type="Proteomes" id="UP000264541">
    <property type="component" value="Unassembled WGS sequence"/>
</dbReference>
<dbReference type="PANTHER" id="PTHR30388">
    <property type="entry name" value="ALDEHYDE OXIDOREDUCTASE MOLYBDENUM COFACTOR ASSEMBLY PROTEIN"/>
    <property type="match status" value="1"/>
</dbReference>
<reference evidence="3 4" key="1">
    <citation type="submission" date="2018-08" db="EMBL/GenBank/DDBJ databases">
        <title>Bacillus chawlae sp. nov., Bacillus glennii sp. nov., and Bacillus saganii sp. nov. Isolated from the Vehicle Assembly Building at Kennedy Space Center where the Viking Spacecraft were Assembled.</title>
        <authorList>
            <person name="Seuylemezian A."/>
            <person name="Vaishampayan P."/>
        </authorList>
    </citation>
    <scope>NUCLEOTIDE SEQUENCE [LARGE SCALE GENOMIC DNA]</scope>
    <source>
        <strain evidence="3 4">V47-23a</strain>
    </source>
</reference>
<evidence type="ECO:0000259" key="1">
    <source>
        <dbReference type="Pfam" id="PF02625"/>
    </source>
</evidence>
<dbReference type="InterPro" id="IPR052698">
    <property type="entry name" value="MoCofactor_Util/Proc"/>
</dbReference>
<organism evidence="3 4">
    <name type="scientific">Peribacillus saganii</name>
    <dbReference type="NCBI Taxonomy" id="2303992"/>
    <lineage>
        <taxon>Bacteria</taxon>
        <taxon>Bacillati</taxon>
        <taxon>Bacillota</taxon>
        <taxon>Bacilli</taxon>
        <taxon>Bacillales</taxon>
        <taxon>Bacillaceae</taxon>
        <taxon>Peribacillus</taxon>
    </lineage>
</organism>
<proteinExistence type="predicted"/>
<evidence type="ECO:0000313" key="4">
    <source>
        <dbReference type="Proteomes" id="UP000264541"/>
    </source>
</evidence>
<evidence type="ECO:0000313" key="3">
    <source>
        <dbReference type="EMBL" id="RFU70487.1"/>
    </source>
</evidence>